<organism evidence="1 2">
    <name type="scientific">Naganishia vaughanmartiniae</name>
    <dbReference type="NCBI Taxonomy" id="1424756"/>
    <lineage>
        <taxon>Eukaryota</taxon>
        <taxon>Fungi</taxon>
        <taxon>Dikarya</taxon>
        <taxon>Basidiomycota</taxon>
        <taxon>Agaricomycotina</taxon>
        <taxon>Tremellomycetes</taxon>
        <taxon>Filobasidiales</taxon>
        <taxon>Filobasidiaceae</taxon>
        <taxon>Naganishia</taxon>
    </lineage>
</organism>
<gene>
    <name evidence="1" type="ORF">QFC22_000549</name>
</gene>
<comment type="caution">
    <text evidence="1">The sequence shown here is derived from an EMBL/GenBank/DDBJ whole genome shotgun (WGS) entry which is preliminary data.</text>
</comment>
<proteinExistence type="predicted"/>
<evidence type="ECO:0000313" key="2">
    <source>
        <dbReference type="Proteomes" id="UP001243375"/>
    </source>
</evidence>
<sequence length="881" mass="97134">MSDAQPSQLPVNPEDNQKAVQEALNKLGTLRRMSMSGGAAFTPLTGTQPNGASLSRQPSTGASSRASASRVASRANSRPGTPGIAAIQNPIQNLMEGTDGLPLEMSQLHDENEEMTAAEARALSQPGTPHFGALTHALKTLDDTTRFIRQSSNFNTRTPSVSGIGTLVEKPDYSEAKLVVAMVGLPARGKSYLSNKLMRYLRWLEYKVEVFNVGQLRRRKARDQQEAGKQKTDHSADYFSASNEKATALREELAKESLESCIDWVKAEGNVGIMDATNSTFARRRKIRERLAKEPNLQLIFLESYCDDPATIAANIALKASSGDPDYAGMTKEEAVADFRKRIAQYESIYDTISEPDISFCRILNVGQMVTMNKIDSYLQSRIAFYLMNLHLKPRSIYLSRHGESMHNVGGMIGGDSPLSPRGEKYASALPALVLENIGDAPIQVWTSTLQRTIATARHLPYPKKTWKSLDELDAGVCDGMTYEEIADKYPEDYEARDDDKFNYRYRGGESYRDVIVRLEPVIMELERQDNILIVCHQAIIRCLYGYFMGIPQAEIPYIKVPLHTLIKLSPRAYGCEEERYPLPIAAVDTHRPKPTRKTAANTPARTPPAAAPGTGTARDYFGTGAPPALPDAKSSPQDAVSADVASINEQQTTQNQANQNGQMDKVEKVTEHNAALHTLNRKGEFTSAVHEGIDSPSQMAMMAALTAQSALRAKDKPALVAFEDLDPEKWEEELCTRPGIDGADPVQYNKRRIYCPRKECGSLILNAGSGDMVVDDKEMPQDEHAPFKPDPKVMTSGSSGKKATLYWHVDGSPFAFENIGFSRAIEGINKGKDKSIKWLVCAECDLGPLGWCYEGGSEAWLCVGRVKYGPPTVHEREVKL</sequence>
<keyword evidence="2" id="KW-1185">Reference proteome</keyword>
<name>A0ACC2XNN5_9TREE</name>
<accession>A0ACC2XNN5</accession>
<protein>
    <submittedName>
        <fullName evidence="1">Uncharacterized protein</fullName>
    </submittedName>
</protein>
<dbReference type="EMBL" id="JASBWU010000001">
    <property type="protein sequence ID" value="KAJ9125587.1"/>
    <property type="molecule type" value="Genomic_DNA"/>
</dbReference>
<reference evidence="1" key="1">
    <citation type="submission" date="2023-04" db="EMBL/GenBank/DDBJ databases">
        <title>Draft Genome sequencing of Naganishia species isolated from polar environments using Oxford Nanopore Technology.</title>
        <authorList>
            <person name="Leo P."/>
            <person name="Venkateswaran K."/>
        </authorList>
    </citation>
    <scope>NUCLEOTIDE SEQUENCE</scope>
    <source>
        <strain evidence="1">MNA-CCFEE 5425</strain>
    </source>
</reference>
<evidence type="ECO:0000313" key="1">
    <source>
        <dbReference type="EMBL" id="KAJ9125587.1"/>
    </source>
</evidence>
<dbReference type="Proteomes" id="UP001243375">
    <property type="component" value="Unassembled WGS sequence"/>
</dbReference>